<gene>
    <name evidence="3" type="ORF">GCM10007096_07520</name>
</gene>
<keyword evidence="1" id="KW-1005">Bacterial flagellum biogenesis</keyword>
<dbReference type="EMBL" id="BMFV01000003">
    <property type="protein sequence ID" value="GGH76700.1"/>
    <property type="molecule type" value="Genomic_DNA"/>
</dbReference>
<accession>A0A8J2ZUB5</accession>
<dbReference type="SUPFAM" id="SSF140566">
    <property type="entry name" value="FlgN-like"/>
    <property type="match status" value="1"/>
</dbReference>
<keyword evidence="4" id="KW-1185">Reference proteome</keyword>
<protein>
    <recommendedName>
        <fullName evidence="5">FlgN protein</fullName>
    </recommendedName>
</protein>
<dbReference type="GO" id="GO:0044780">
    <property type="term" value="P:bacterial-type flagellum assembly"/>
    <property type="evidence" value="ECO:0007669"/>
    <property type="project" value="InterPro"/>
</dbReference>
<dbReference type="InterPro" id="IPR007809">
    <property type="entry name" value="FlgN-like"/>
</dbReference>
<sequence>MINKMIDVLQEMVKIHQAFNRLALVKTEALKTGDIKTLGQTIHQEEPLTQRLSQLETERQKLITENYGDGQEAVQLSEVIATVPDELKPVLQGLQEELAREVLSLKQRNELNQQLIKQSLDWVQLNINLLDPGARSTTYSRPNATAPQPNRVRSSFDSKA</sequence>
<dbReference type="RefSeq" id="WP_188496055.1">
    <property type="nucleotide sequence ID" value="NZ_BMFV01000003.1"/>
</dbReference>
<dbReference type="AlphaFoldDB" id="A0A8J2ZUB5"/>
<dbReference type="InterPro" id="IPR036679">
    <property type="entry name" value="FlgN-like_sf"/>
</dbReference>
<dbReference type="Pfam" id="PF05130">
    <property type="entry name" value="FlgN"/>
    <property type="match status" value="1"/>
</dbReference>
<reference evidence="3" key="1">
    <citation type="journal article" date="2014" name="Int. J. Syst. Evol. Microbiol.">
        <title>Complete genome sequence of Corynebacterium casei LMG S-19264T (=DSM 44701T), isolated from a smear-ripened cheese.</title>
        <authorList>
            <consortium name="US DOE Joint Genome Institute (JGI-PGF)"/>
            <person name="Walter F."/>
            <person name="Albersmeier A."/>
            <person name="Kalinowski J."/>
            <person name="Ruckert C."/>
        </authorList>
    </citation>
    <scope>NUCLEOTIDE SEQUENCE</scope>
    <source>
        <strain evidence="3">CGMCC 1.12777</strain>
    </source>
</reference>
<evidence type="ECO:0008006" key="5">
    <source>
        <dbReference type="Google" id="ProtNLM"/>
    </source>
</evidence>
<organism evidence="3 4">
    <name type="scientific">Pullulanibacillus pueri</name>
    <dbReference type="NCBI Taxonomy" id="1437324"/>
    <lineage>
        <taxon>Bacteria</taxon>
        <taxon>Bacillati</taxon>
        <taxon>Bacillota</taxon>
        <taxon>Bacilli</taxon>
        <taxon>Bacillales</taxon>
        <taxon>Sporolactobacillaceae</taxon>
        <taxon>Pullulanibacillus</taxon>
    </lineage>
</organism>
<evidence type="ECO:0000256" key="1">
    <source>
        <dbReference type="ARBA" id="ARBA00022795"/>
    </source>
</evidence>
<dbReference type="Proteomes" id="UP000656813">
    <property type="component" value="Unassembled WGS sequence"/>
</dbReference>
<dbReference type="Gene3D" id="1.20.58.300">
    <property type="entry name" value="FlgN-like"/>
    <property type="match status" value="1"/>
</dbReference>
<reference evidence="3" key="2">
    <citation type="submission" date="2020-09" db="EMBL/GenBank/DDBJ databases">
        <authorList>
            <person name="Sun Q."/>
            <person name="Zhou Y."/>
        </authorList>
    </citation>
    <scope>NUCLEOTIDE SEQUENCE</scope>
    <source>
        <strain evidence="3">CGMCC 1.12777</strain>
    </source>
</reference>
<comment type="caution">
    <text evidence="3">The sequence shown here is derived from an EMBL/GenBank/DDBJ whole genome shotgun (WGS) entry which is preliminary data.</text>
</comment>
<evidence type="ECO:0000256" key="2">
    <source>
        <dbReference type="SAM" id="MobiDB-lite"/>
    </source>
</evidence>
<evidence type="ECO:0000313" key="3">
    <source>
        <dbReference type="EMBL" id="GGH76700.1"/>
    </source>
</evidence>
<feature type="compositionally biased region" description="Polar residues" evidence="2">
    <location>
        <begin position="135"/>
        <end position="153"/>
    </location>
</feature>
<feature type="region of interest" description="Disordered" evidence="2">
    <location>
        <begin position="133"/>
        <end position="160"/>
    </location>
</feature>
<evidence type="ECO:0000313" key="4">
    <source>
        <dbReference type="Proteomes" id="UP000656813"/>
    </source>
</evidence>
<name>A0A8J2ZUB5_9BACL</name>
<proteinExistence type="predicted"/>